<evidence type="ECO:0000313" key="2">
    <source>
        <dbReference type="EMBL" id="MEJ8815470.1"/>
    </source>
</evidence>
<dbReference type="Pfam" id="PF20403">
    <property type="entry name" value="DUF6693"/>
    <property type="match status" value="1"/>
</dbReference>
<dbReference type="RefSeq" id="WP_340360676.1">
    <property type="nucleotide sequence ID" value="NZ_JBBKZU010000020.1"/>
</dbReference>
<comment type="caution">
    <text evidence="2">The sequence shown here is derived from an EMBL/GenBank/DDBJ whole genome shotgun (WGS) entry which is preliminary data.</text>
</comment>
<accession>A0ABU8VPH1</accession>
<sequence>MAKYKFVNTLSFGDIFVQALIWVILIVITFGLATPFFAYYFLKLIINNTELHEI</sequence>
<keyword evidence="1" id="KW-1133">Transmembrane helix</keyword>
<evidence type="ECO:0000313" key="3">
    <source>
        <dbReference type="Proteomes" id="UP001365846"/>
    </source>
</evidence>
<reference evidence="2 3" key="1">
    <citation type="submission" date="2024-03" db="EMBL/GenBank/DDBJ databases">
        <title>Novel species of the genus Variovorax.</title>
        <authorList>
            <person name="Liu Q."/>
            <person name="Xin Y.-H."/>
        </authorList>
    </citation>
    <scope>NUCLEOTIDE SEQUENCE [LARGE SCALE GENOMIC DNA]</scope>
    <source>
        <strain evidence="2 3">KACC 18899</strain>
    </source>
</reference>
<feature type="transmembrane region" description="Helical" evidence="1">
    <location>
        <begin position="20"/>
        <end position="42"/>
    </location>
</feature>
<organism evidence="2 3">
    <name type="scientific">Variovorax ureilyticus</name>
    <dbReference type="NCBI Taxonomy" id="1836198"/>
    <lineage>
        <taxon>Bacteria</taxon>
        <taxon>Pseudomonadati</taxon>
        <taxon>Pseudomonadota</taxon>
        <taxon>Betaproteobacteria</taxon>
        <taxon>Burkholderiales</taxon>
        <taxon>Comamonadaceae</taxon>
        <taxon>Variovorax</taxon>
    </lineage>
</organism>
<keyword evidence="1" id="KW-0472">Membrane</keyword>
<gene>
    <name evidence="2" type="ORF">WKW77_30705</name>
</gene>
<keyword evidence="3" id="KW-1185">Reference proteome</keyword>
<name>A0ABU8VPH1_9BURK</name>
<dbReference type="Proteomes" id="UP001365846">
    <property type="component" value="Unassembled WGS sequence"/>
</dbReference>
<dbReference type="InterPro" id="IPR046515">
    <property type="entry name" value="DUF6693"/>
</dbReference>
<proteinExistence type="predicted"/>
<protein>
    <submittedName>
        <fullName evidence="2">DUF6693 family protein</fullName>
    </submittedName>
</protein>
<dbReference type="EMBL" id="JBBKZU010000020">
    <property type="protein sequence ID" value="MEJ8815470.1"/>
    <property type="molecule type" value="Genomic_DNA"/>
</dbReference>
<evidence type="ECO:0000256" key="1">
    <source>
        <dbReference type="SAM" id="Phobius"/>
    </source>
</evidence>
<keyword evidence="1" id="KW-0812">Transmembrane</keyword>